<gene>
    <name evidence="1" type="ORF">LSAT_V11C500242560</name>
</gene>
<comment type="caution">
    <text evidence="1">The sequence shown here is derived from an EMBL/GenBank/DDBJ whole genome shotgun (WGS) entry which is preliminary data.</text>
</comment>
<evidence type="ECO:0000313" key="1">
    <source>
        <dbReference type="EMBL" id="KAJ0203485.1"/>
    </source>
</evidence>
<sequence>MLRPKSWANVCIEYVVKLWLLLNKHHTCFHSSGSHCYHCCCHSLTCILYGTLWSLWKERNDRIFKGMNSTPTKTVDFIKSMSIQF</sequence>
<name>A0A9R1X7A5_LACSA</name>
<proteinExistence type="predicted"/>
<keyword evidence="2" id="KW-1185">Reference proteome</keyword>
<reference evidence="1 2" key="1">
    <citation type="journal article" date="2017" name="Nat. Commun.">
        <title>Genome assembly with in vitro proximity ligation data and whole-genome triplication in lettuce.</title>
        <authorList>
            <person name="Reyes-Chin-Wo S."/>
            <person name="Wang Z."/>
            <person name="Yang X."/>
            <person name="Kozik A."/>
            <person name="Arikit S."/>
            <person name="Song C."/>
            <person name="Xia L."/>
            <person name="Froenicke L."/>
            <person name="Lavelle D.O."/>
            <person name="Truco M.J."/>
            <person name="Xia R."/>
            <person name="Zhu S."/>
            <person name="Xu C."/>
            <person name="Xu H."/>
            <person name="Xu X."/>
            <person name="Cox K."/>
            <person name="Korf I."/>
            <person name="Meyers B.C."/>
            <person name="Michelmore R.W."/>
        </authorList>
    </citation>
    <scope>NUCLEOTIDE SEQUENCE [LARGE SCALE GENOMIC DNA]</scope>
    <source>
        <strain evidence="2">cv. Salinas</strain>
        <tissue evidence="1">Seedlings</tissue>
    </source>
</reference>
<evidence type="ECO:0000313" key="2">
    <source>
        <dbReference type="Proteomes" id="UP000235145"/>
    </source>
</evidence>
<dbReference type="EMBL" id="NBSK02000005">
    <property type="protein sequence ID" value="KAJ0203485.1"/>
    <property type="molecule type" value="Genomic_DNA"/>
</dbReference>
<accession>A0A9R1X7A5</accession>
<protein>
    <submittedName>
        <fullName evidence="1">Uncharacterized protein</fullName>
    </submittedName>
</protein>
<dbReference type="Proteomes" id="UP000235145">
    <property type="component" value="Unassembled WGS sequence"/>
</dbReference>
<dbReference type="AlphaFoldDB" id="A0A9R1X7A5"/>
<organism evidence="1 2">
    <name type="scientific">Lactuca sativa</name>
    <name type="common">Garden lettuce</name>
    <dbReference type="NCBI Taxonomy" id="4236"/>
    <lineage>
        <taxon>Eukaryota</taxon>
        <taxon>Viridiplantae</taxon>
        <taxon>Streptophyta</taxon>
        <taxon>Embryophyta</taxon>
        <taxon>Tracheophyta</taxon>
        <taxon>Spermatophyta</taxon>
        <taxon>Magnoliopsida</taxon>
        <taxon>eudicotyledons</taxon>
        <taxon>Gunneridae</taxon>
        <taxon>Pentapetalae</taxon>
        <taxon>asterids</taxon>
        <taxon>campanulids</taxon>
        <taxon>Asterales</taxon>
        <taxon>Asteraceae</taxon>
        <taxon>Cichorioideae</taxon>
        <taxon>Cichorieae</taxon>
        <taxon>Lactucinae</taxon>
        <taxon>Lactuca</taxon>
    </lineage>
</organism>